<comment type="caution">
    <text evidence="1">The sequence shown here is derived from an EMBL/GenBank/DDBJ whole genome shotgun (WGS) entry which is preliminary data.</text>
</comment>
<dbReference type="AlphaFoldDB" id="F9CZN6"/>
<dbReference type="Proteomes" id="UP000007820">
    <property type="component" value="Unassembled WGS sequence"/>
</dbReference>
<proteinExistence type="predicted"/>
<evidence type="ECO:0000313" key="2">
    <source>
        <dbReference type="Proteomes" id="UP000007820"/>
    </source>
</evidence>
<reference evidence="1 2" key="1">
    <citation type="submission" date="2011-04" db="EMBL/GenBank/DDBJ databases">
        <authorList>
            <person name="Muzny D."/>
            <person name="Qin X."/>
            <person name="Deng J."/>
            <person name="Jiang H."/>
            <person name="Liu Y."/>
            <person name="Qu J."/>
            <person name="Song X.-Z."/>
            <person name="Zhang L."/>
            <person name="Thornton R."/>
            <person name="Coyle M."/>
            <person name="Francisco L."/>
            <person name="Jackson L."/>
            <person name="Javaid M."/>
            <person name="Korchina V."/>
            <person name="Kovar C."/>
            <person name="Mata R."/>
            <person name="Mathew T."/>
            <person name="Ngo R."/>
            <person name="Nguyen L."/>
            <person name="Nguyen N."/>
            <person name="Okwuonu G."/>
            <person name="Ongeri F."/>
            <person name="Pham C."/>
            <person name="Simmons D."/>
            <person name="Wilczek-Boney K."/>
            <person name="Hale W."/>
            <person name="Jakkamsetti A."/>
            <person name="Pham P."/>
            <person name="Ruth R."/>
            <person name="San Lucas F."/>
            <person name="Warren J."/>
            <person name="Zhang J."/>
            <person name="Zhao Z."/>
            <person name="Zhou C."/>
            <person name="Zhu D."/>
            <person name="Lee S."/>
            <person name="Bess C."/>
            <person name="Blankenburg K."/>
            <person name="Forbes L."/>
            <person name="Fu Q."/>
            <person name="Gubbala S."/>
            <person name="Hirani K."/>
            <person name="Jayaseelan J.C."/>
            <person name="Lara F."/>
            <person name="Munidasa M."/>
            <person name="Palculict T."/>
            <person name="Patil S."/>
            <person name="Pu L.-L."/>
            <person name="Saada N."/>
            <person name="Tang L."/>
            <person name="Weissenberger G."/>
            <person name="Zhu Y."/>
            <person name="Hemphill L."/>
            <person name="Shang Y."/>
            <person name="Youmans B."/>
            <person name="Ayvaz T."/>
            <person name="Ross M."/>
            <person name="Santibanez J."/>
            <person name="Aqrawi P."/>
            <person name="Gross S."/>
            <person name="Joshi V."/>
            <person name="Fowler G."/>
            <person name="Nazareth L."/>
            <person name="Reid J."/>
            <person name="Worley K."/>
            <person name="Petrosino J."/>
            <person name="Highlander S."/>
            <person name="Gibbs R."/>
        </authorList>
    </citation>
    <scope>NUCLEOTIDE SEQUENCE [LARGE SCALE GENOMIC DNA]</scope>
    <source>
        <strain evidence="1 2">DSM 3688</strain>
    </source>
</reference>
<sequence>MQADEGNTPCLCRRQYNIYNKVKTIRAIDIKKSMISNESYLKNYCLSIF</sequence>
<accession>F9CZN6</accession>
<gene>
    <name evidence="1" type="ORF">HMPREF9136_0063</name>
</gene>
<dbReference type="EMBL" id="AFPW01000001">
    <property type="protein sequence ID" value="EGQ17719.1"/>
    <property type="molecule type" value="Genomic_DNA"/>
</dbReference>
<protein>
    <submittedName>
        <fullName evidence="1">Transcriptional repressor NrdR</fullName>
    </submittedName>
</protein>
<name>F9CZN6_PREDD</name>
<evidence type="ECO:0000313" key="1">
    <source>
        <dbReference type="EMBL" id="EGQ17719.1"/>
    </source>
</evidence>
<organism evidence="1 2">
    <name type="scientific">Prevotella dentalis (strain ATCC 49559 / DSM 3688 / JCM 13448 / NCTC 12043 / ES 2772)</name>
    <name type="common">Mitsuokella dentalis</name>
    <dbReference type="NCBI Taxonomy" id="908937"/>
    <lineage>
        <taxon>Bacteria</taxon>
        <taxon>Pseudomonadati</taxon>
        <taxon>Bacteroidota</taxon>
        <taxon>Bacteroidia</taxon>
        <taxon>Bacteroidales</taxon>
        <taxon>Prevotellaceae</taxon>
        <taxon>Prevotella</taxon>
    </lineage>
</organism>